<sequence length="241" mass="27006">FLQHIADINVPTSNAALQSKLKSAQKEKPEKEIPSNELPKSNTKPIFAGENALPANAHTRLNEIFILHDKLCDISEAINDAFSPQIVSTITAGFIINIFGFFIETKVAFWAWGQNVTLILIATSYVFWGAINALIIYIMLACTTNTRETANAAALVVHKILQNKPAFMLNDEIYYNKMKSFTLQILHRKNTFHFNALGLFRLDYTFIFSAVSAATSYLIVLLQFDLTDYLVAFDTMLQGSS</sequence>
<keyword evidence="7" id="KW-0807">Transducer</keyword>
<feature type="non-terminal residue" evidence="10">
    <location>
        <position position="241"/>
    </location>
</feature>
<feature type="transmembrane region" description="Helical" evidence="9">
    <location>
        <begin position="92"/>
        <end position="112"/>
    </location>
</feature>
<evidence type="ECO:0000256" key="1">
    <source>
        <dbReference type="ARBA" id="ARBA00004651"/>
    </source>
</evidence>
<dbReference type="EMBL" id="GITU01003606">
    <property type="protein sequence ID" value="MBC1172309.1"/>
    <property type="molecule type" value="Transcribed_RNA"/>
</dbReference>
<name>A0A7G3AJ82_LUTLO</name>
<dbReference type="GO" id="GO:0008049">
    <property type="term" value="P:male courtship behavior"/>
    <property type="evidence" value="ECO:0007669"/>
    <property type="project" value="TreeGrafter"/>
</dbReference>
<dbReference type="GO" id="GO:0050909">
    <property type="term" value="P:sensory perception of taste"/>
    <property type="evidence" value="ECO:0007669"/>
    <property type="project" value="InterPro"/>
</dbReference>
<dbReference type="GO" id="GO:0030424">
    <property type="term" value="C:axon"/>
    <property type="evidence" value="ECO:0007669"/>
    <property type="project" value="TreeGrafter"/>
</dbReference>
<accession>A0A7G3AJ82</accession>
<keyword evidence="4 9" id="KW-1133">Transmembrane helix</keyword>
<dbReference type="PANTHER" id="PTHR21143:SF132">
    <property type="entry name" value="GUSTATORY AND PHEROMONE RECEPTOR 33A"/>
    <property type="match status" value="1"/>
</dbReference>
<organism evidence="10">
    <name type="scientific">Lutzomyia longipalpis</name>
    <name type="common">Sand fly</name>
    <dbReference type="NCBI Taxonomy" id="7200"/>
    <lineage>
        <taxon>Eukaryota</taxon>
        <taxon>Metazoa</taxon>
        <taxon>Ecdysozoa</taxon>
        <taxon>Arthropoda</taxon>
        <taxon>Hexapoda</taxon>
        <taxon>Insecta</taxon>
        <taxon>Pterygota</taxon>
        <taxon>Neoptera</taxon>
        <taxon>Endopterygota</taxon>
        <taxon>Diptera</taxon>
        <taxon>Nematocera</taxon>
        <taxon>Psychodoidea</taxon>
        <taxon>Psychodidae</taxon>
        <taxon>Lutzomyia</taxon>
        <taxon>Lutzomyia</taxon>
    </lineage>
</organism>
<evidence type="ECO:0000256" key="7">
    <source>
        <dbReference type="ARBA" id="ARBA00023224"/>
    </source>
</evidence>
<keyword evidence="2" id="KW-1003">Cell membrane</keyword>
<dbReference type="PANTHER" id="PTHR21143">
    <property type="entry name" value="INVERTEBRATE GUSTATORY RECEPTOR"/>
    <property type="match status" value="1"/>
</dbReference>
<feature type="compositionally biased region" description="Basic and acidic residues" evidence="8">
    <location>
        <begin position="24"/>
        <end position="34"/>
    </location>
</feature>
<keyword evidence="3 9" id="KW-0812">Transmembrane</keyword>
<dbReference type="AlphaFoldDB" id="A0A7G3AJ82"/>
<feature type="non-terminal residue" evidence="10">
    <location>
        <position position="1"/>
    </location>
</feature>
<dbReference type="Pfam" id="PF08395">
    <property type="entry name" value="7tm_7"/>
    <property type="match status" value="1"/>
</dbReference>
<evidence type="ECO:0000256" key="8">
    <source>
        <dbReference type="SAM" id="MobiDB-lite"/>
    </source>
</evidence>
<dbReference type="GO" id="GO:0043025">
    <property type="term" value="C:neuronal cell body"/>
    <property type="evidence" value="ECO:0007669"/>
    <property type="project" value="TreeGrafter"/>
</dbReference>
<protein>
    <submittedName>
        <fullName evidence="10">Putative gustatory and pheromone receptor 33a</fullName>
    </submittedName>
</protein>
<keyword evidence="6 10" id="KW-0675">Receptor</keyword>
<evidence type="ECO:0000256" key="5">
    <source>
        <dbReference type="ARBA" id="ARBA00023136"/>
    </source>
</evidence>
<comment type="subcellular location">
    <subcellularLocation>
        <location evidence="1">Cell membrane</location>
        <topology evidence="1">Multi-pass membrane protein</topology>
    </subcellularLocation>
</comment>
<dbReference type="GO" id="GO:0005886">
    <property type="term" value="C:plasma membrane"/>
    <property type="evidence" value="ECO:0007669"/>
    <property type="project" value="UniProtKB-SubCell"/>
</dbReference>
<dbReference type="InterPro" id="IPR013604">
    <property type="entry name" value="7TM_chemorcpt"/>
</dbReference>
<evidence type="ECO:0000256" key="4">
    <source>
        <dbReference type="ARBA" id="ARBA00022989"/>
    </source>
</evidence>
<evidence type="ECO:0000256" key="2">
    <source>
        <dbReference type="ARBA" id="ARBA00022475"/>
    </source>
</evidence>
<feature type="transmembrane region" description="Helical" evidence="9">
    <location>
        <begin position="204"/>
        <end position="224"/>
    </location>
</feature>
<keyword evidence="5 9" id="KW-0472">Membrane</keyword>
<feature type="transmembrane region" description="Helical" evidence="9">
    <location>
        <begin position="118"/>
        <end position="140"/>
    </location>
</feature>
<reference evidence="10" key="1">
    <citation type="journal article" date="2020" name="BMC">
        <title>Leishmania infection induces a limited differential gene expression in the sand fly midgut.</title>
        <authorList>
            <person name="Coutinho-Abreu I.V."/>
            <person name="Serafim T.D."/>
            <person name="Meneses C."/>
            <person name="Kamhawi S."/>
            <person name="Oliveira F."/>
            <person name="Valenzuela J.G."/>
        </authorList>
    </citation>
    <scope>NUCLEOTIDE SEQUENCE</scope>
    <source>
        <strain evidence="10">Jacobina</strain>
        <tissue evidence="10">Midgut</tissue>
    </source>
</reference>
<evidence type="ECO:0000313" key="10">
    <source>
        <dbReference type="EMBL" id="MBC1172309.1"/>
    </source>
</evidence>
<evidence type="ECO:0000256" key="9">
    <source>
        <dbReference type="SAM" id="Phobius"/>
    </source>
</evidence>
<dbReference type="GO" id="GO:0007635">
    <property type="term" value="P:chemosensory behavior"/>
    <property type="evidence" value="ECO:0007669"/>
    <property type="project" value="TreeGrafter"/>
</dbReference>
<proteinExistence type="predicted"/>
<dbReference type="GO" id="GO:0030425">
    <property type="term" value="C:dendrite"/>
    <property type="evidence" value="ECO:0007669"/>
    <property type="project" value="TreeGrafter"/>
</dbReference>
<dbReference type="GO" id="GO:0007165">
    <property type="term" value="P:signal transduction"/>
    <property type="evidence" value="ECO:0007669"/>
    <property type="project" value="UniProtKB-KW"/>
</dbReference>
<feature type="region of interest" description="Disordered" evidence="8">
    <location>
        <begin position="19"/>
        <end position="43"/>
    </location>
</feature>
<evidence type="ECO:0000256" key="3">
    <source>
        <dbReference type="ARBA" id="ARBA00022692"/>
    </source>
</evidence>
<dbReference type="VEuPathDB" id="VectorBase:LLONM1_003673"/>
<evidence type="ECO:0000256" key="6">
    <source>
        <dbReference type="ARBA" id="ARBA00023170"/>
    </source>
</evidence>